<gene>
    <name evidence="2" type="ORF">M422DRAFT_129533</name>
</gene>
<dbReference type="Proteomes" id="UP000054279">
    <property type="component" value="Unassembled WGS sequence"/>
</dbReference>
<feature type="region of interest" description="Disordered" evidence="1">
    <location>
        <begin position="1"/>
        <end position="59"/>
    </location>
</feature>
<feature type="region of interest" description="Disordered" evidence="1">
    <location>
        <begin position="81"/>
        <end position="118"/>
    </location>
</feature>
<keyword evidence="3" id="KW-1185">Reference proteome</keyword>
<sequence>RTSKQTKRASTISILSGLGVPDPERALAPPTHESKPSSPTPSLKATNKLRNFSGQRPPSELITNHLQEYFPYTEKKVLQRTHRQSMMFKNRPDSIRSGSESRRFSRQSWMPPNDSRNS</sequence>
<accession>A0A0C9ULW5</accession>
<evidence type="ECO:0000313" key="2">
    <source>
        <dbReference type="EMBL" id="KIJ44048.1"/>
    </source>
</evidence>
<protein>
    <submittedName>
        <fullName evidence="2">Uncharacterized protein</fullName>
    </submittedName>
</protein>
<feature type="compositionally biased region" description="Polar residues" evidence="1">
    <location>
        <begin position="36"/>
        <end position="59"/>
    </location>
</feature>
<evidence type="ECO:0000256" key="1">
    <source>
        <dbReference type="SAM" id="MobiDB-lite"/>
    </source>
</evidence>
<feature type="non-terminal residue" evidence="2">
    <location>
        <position position="118"/>
    </location>
</feature>
<feature type="compositionally biased region" description="Basic and acidic residues" evidence="1">
    <location>
        <begin position="90"/>
        <end position="103"/>
    </location>
</feature>
<dbReference type="EMBL" id="KN837119">
    <property type="protein sequence ID" value="KIJ44048.1"/>
    <property type="molecule type" value="Genomic_DNA"/>
</dbReference>
<dbReference type="HOGENOM" id="CLU_108156_0_0_1"/>
<organism evidence="2 3">
    <name type="scientific">Sphaerobolus stellatus (strain SS14)</name>
    <dbReference type="NCBI Taxonomy" id="990650"/>
    <lineage>
        <taxon>Eukaryota</taxon>
        <taxon>Fungi</taxon>
        <taxon>Dikarya</taxon>
        <taxon>Basidiomycota</taxon>
        <taxon>Agaricomycotina</taxon>
        <taxon>Agaricomycetes</taxon>
        <taxon>Phallomycetidae</taxon>
        <taxon>Geastrales</taxon>
        <taxon>Sphaerobolaceae</taxon>
        <taxon>Sphaerobolus</taxon>
    </lineage>
</organism>
<evidence type="ECO:0000313" key="3">
    <source>
        <dbReference type="Proteomes" id="UP000054279"/>
    </source>
</evidence>
<dbReference type="OrthoDB" id="266718at2759"/>
<name>A0A0C9ULW5_SPHS4</name>
<proteinExistence type="predicted"/>
<feature type="non-terminal residue" evidence="2">
    <location>
        <position position="1"/>
    </location>
</feature>
<dbReference type="AlphaFoldDB" id="A0A0C9ULW5"/>
<reference evidence="2 3" key="1">
    <citation type="submission" date="2014-06" db="EMBL/GenBank/DDBJ databases">
        <title>Evolutionary Origins and Diversification of the Mycorrhizal Mutualists.</title>
        <authorList>
            <consortium name="DOE Joint Genome Institute"/>
            <consortium name="Mycorrhizal Genomics Consortium"/>
            <person name="Kohler A."/>
            <person name="Kuo A."/>
            <person name="Nagy L.G."/>
            <person name="Floudas D."/>
            <person name="Copeland A."/>
            <person name="Barry K.W."/>
            <person name="Cichocki N."/>
            <person name="Veneault-Fourrey C."/>
            <person name="LaButti K."/>
            <person name="Lindquist E.A."/>
            <person name="Lipzen A."/>
            <person name="Lundell T."/>
            <person name="Morin E."/>
            <person name="Murat C."/>
            <person name="Riley R."/>
            <person name="Ohm R."/>
            <person name="Sun H."/>
            <person name="Tunlid A."/>
            <person name="Henrissat B."/>
            <person name="Grigoriev I.V."/>
            <person name="Hibbett D.S."/>
            <person name="Martin F."/>
        </authorList>
    </citation>
    <scope>NUCLEOTIDE SEQUENCE [LARGE SCALE GENOMIC DNA]</scope>
    <source>
        <strain evidence="2 3">SS14</strain>
    </source>
</reference>
<feature type="compositionally biased region" description="Polar residues" evidence="1">
    <location>
        <begin position="106"/>
        <end position="118"/>
    </location>
</feature>